<proteinExistence type="predicted"/>
<feature type="compositionally biased region" description="Polar residues" evidence="1">
    <location>
        <begin position="188"/>
        <end position="197"/>
    </location>
</feature>
<dbReference type="SUPFAM" id="SSF81383">
    <property type="entry name" value="F-box domain"/>
    <property type="match status" value="1"/>
</dbReference>
<dbReference type="AlphaFoldDB" id="A0A0J6EYQ7"/>
<protein>
    <recommendedName>
        <fullName evidence="2">F-box domain-containing protein</fullName>
    </recommendedName>
</protein>
<evidence type="ECO:0000313" key="3">
    <source>
        <dbReference type="EMBL" id="KMM65696.1"/>
    </source>
</evidence>
<dbReference type="Pfam" id="PF24539">
    <property type="entry name" value="DUF7600"/>
    <property type="match status" value="1"/>
</dbReference>
<feature type="compositionally biased region" description="Basic and acidic residues" evidence="1">
    <location>
        <begin position="178"/>
        <end position="187"/>
    </location>
</feature>
<dbReference type="PROSITE" id="PS50181">
    <property type="entry name" value="FBOX"/>
    <property type="match status" value="1"/>
</dbReference>
<reference evidence="3 4" key="1">
    <citation type="submission" date="2007-06" db="EMBL/GenBank/DDBJ databases">
        <title>The Genome Sequence of Coccidioides posadasii RMSCC_3488.</title>
        <authorList>
            <consortium name="Coccidioides Genome Resources Consortium"/>
            <consortium name="The Broad Institute Genome Sequencing Platform"/>
            <person name="Henn M.R."/>
            <person name="Sykes S."/>
            <person name="Young S."/>
            <person name="Jaffe D."/>
            <person name="Berlin A."/>
            <person name="Alvarez P."/>
            <person name="Butler J."/>
            <person name="Gnerre S."/>
            <person name="Grabherr M."/>
            <person name="Mauceli E."/>
            <person name="Brockman W."/>
            <person name="Kodira C."/>
            <person name="Alvarado L."/>
            <person name="Zeng Q."/>
            <person name="Crawford M."/>
            <person name="Antoine C."/>
            <person name="Devon K."/>
            <person name="Galgiani J."/>
            <person name="Orsborn K."/>
            <person name="Lewis M.L."/>
            <person name="Nusbaum C."/>
            <person name="Galagan J."/>
            <person name="Birren B."/>
        </authorList>
    </citation>
    <scope>NUCLEOTIDE SEQUENCE [LARGE SCALE GENOMIC DNA]</scope>
    <source>
        <strain evidence="3 4">RMSCC 3488</strain>
    </source>
</reference>
<reference evidence="4" key="3">
    <citation type="journal article" date="2010" name="Genome Res.">
        <title>Population genomic sequencing of Coccidioides fungi reveals recent hybridization and transposon control.</title>
        <authorList>
            <person name="Neafsey D.E."/>
            <person name="Barker B.M."/>
            <person name="Sharpton T.J."/>
            <person name="Stajich J.E."/>
            <person name="Park D.J."/>
            <person name="Whiston E."/>
            <person name="Hung C.-Y."/>
            <person name="McMahan C."/>
            <person name="White J."/>
            <person name="Sykes S."/>
            <person name="Heiman D."/>
            <person name="Young S."/>
            <person name="Zeng Q."/>
            <person name="Abouelleil A."/>
            <person name="Aftuck L."/>
            <person name="Bessette D."/>
            <person name="Brown A."/>
            <person name="FitzGerald M."/>
            <person name="Lui A."/>
            <person name="Macdonald J.P."/>
            <person name="Priest M."/>
            <person name="Orbach M.J."/>
            <person name="Galgiani J.N."/>
            <person name="Kirkland T.N."/>
            <person name="Cole G.T."/>
            <person name="Birren B.W."/>
            <person name="Henn M.R."/>
            <person name="Taylor J.W."/>
            <person name="Rounsley S.D."/>
        </authorList>
    </citation>
    <scope>NUCLEOTIDE SEQUENCE [LARGE SCALE GENOMIC DNA]</scope>
    <source>
        <strain evidence="4">RMSCC 3488</strain>
    </source>
</reference>
<feature type="region of interest" description="Disordered" evidence="1">
    <location>
        <begin position="177"/>
        <end position="197"/>
    </location>
</feature>
<dbReference type="EMBL" id="DS268109">
    <property type="protein sequence ID" value="KMM65696.1"/>
    <property type="molecule type" value="Genomic_DNA"/>
</dbReference>
<dbReference type="Gene3D" id="1.20.1280.50">
    <property type="match status" value="1"/>
</dbReference>
<evidence type="ECO:0000259" key="2">
    <source>
        <dbReference type="PROSITE" id="PS50181"/>
    </source>
</evidence>
<evidence type="ECO:0000256" key="1">
    <source>
        <dbReference type="SAM" id="MobiDB-lite"/>
    </source>
</evidence>
<accession>A0A0J6EYQ7</accession>
<name>A0A0J6EYQ7_COCPO</name>
<dbReference type="VEuPathDB" id="FungiDB:CPAG_02042"/>
<organism evidence="3 4">
    <name type="scientific">Coccidioides posadasii RMSCC 3488</name>
    <dbReference type="NCBI Taxonomy" id="454284"/>
    <lineage>
        <taxon>Eukaryota</taxon>
        <taxon>Fungi</taxon>
        <taxon>Dikarya</taxon>
        <taxon>Ascomycota</taxon>
        <taxon>Pezizomycotina</taxon>
        <taxon>Eurotiomycetes</taxon>
        <taxon>Eurotiomycetidae</taxon>
        <taxon>Onygenales</taxon>
        <taxon>Onygenaceae</taxon>
        <taxon>Coccidioides</taxon>
    </lineage>
</organism>
<reference evidence="4" key="2">
    <citation type="journal article" date="2009" name="Genome Res.">
        <title>Comparative genomic analyses of the human fungal pathogens Coccidioides and their relatives.</title>
        <authorList>
            <person name="Sharpton T.J."/>
            <person name="Stajich J.E."/>
            <person name="Rounsley S.D."/>
            <person name="Gardner M.J."/>
            <person name="Wortman J.R."/>
            <person name="Jordar V.S."/>
            <person name="Maiti R."/>
            <person name="Kodira C.D."/>
            <person name="Neafsey D.E."/>
            <person name="Zeng Q."/>
            <person name="Hung C.-Y."/>
            <person name="McMahan C."/>
            <person name="Muszewska A."/>
            <person name="Grynberg M."/>
            <person name="Mandel M.A."/>
            <person name="Kellner E.M."/>
            <person name="Barker B.M."/>
            <person name="Galgiani J.N."/>
            <person name="Orbach M.J."/>
            <person name="Kirkland T.N."/>
            <person name="Cole G.T."/>
            <person name="Henn M.R."/>
            <person name="Birren B.W."/>
            <person name="Taylor J.W."/>
        </authorList>
    </citation>
    <scope>NUCLEOTIDE SEQUENCE [LARGE SCALE GENOMIC DNA]</scope>
    <source>
        <strain evidence="4">RMSCC 3488</strain>
    </source>
</reference>
<gene>
    <name evidence="3" type="ORF">CPAG_02042</name>
</gene>
<feature type="domain" description="F-box" evidence="2">
    <location>
        <begin position="203"/>
        <end position="249"/>
    </location>
</feature>
<dbReference type="SMART" id="SM00256">
    <property type="entry name" value="FBOX"/>
    <property type="match status" value="1"/>
</dbReference>
<dbReference type="OrthoDB" id="5273847at2759"/>
<sequence length="489" mass="56956">MDDCILCGDYFNDFRRHLDKTWLDEFRAVYCVDEECRISGIGRDHGYLQGKVLVPLDETTRWTDRGVLFIRVSMMRRPCRNVDRARGFIFHDSCWRLLKEVYNQDPIPLRRLLEVCKSVPVDDHNRLLWSHEYGRREYNYQILDQVPCDPYNVPDVQHILSKPLHLPRFQPSRKAKCARKEHGRKADNPTSTMPDLSNDSHEKNYFKKLPFEILEEIASYLEVADFLRLRSVSKAFCSIFSSRRFWKIRFWNERGFIFEALDSTIQRRLNWQSLYWHTNGSKLSLALSNRKRVWTLNQMLQEKLDLRWIDDPKLRHDDPGDVNWEWREVHGEMIEESFREFSNGCRRFHRRWATLPPKVTKIGVSTIHDGRESYVTGMQVISEGSQPLQIGYMNPISARQVFAEITSLEGFTVAVGPGGIQAVQMIMGNDCQSGWLGRPDEEAAVTRRLAAGEPISALAMGFDGYKMQRLTGNCVVAPQDSRPKSSSEL</sequence>
<dbReference type="InterPro" id="IPR001810">
    <property type="entry name" value="F-box_dom"/>
</dbReference>
<dbReference type="InterPro" id="IPR056021">
    <property type="entry name" value="DUF7600"/>
</dbReference>
<dbReference type="Proteomes" id="UP000054567">
    <property type="component" value="Unassembled WGS sequence"/>
</dbReference>
<dbReference type="InterPro" id="IPR036047">
    <property type="entry name" value="F-box-like_dom_sf"/>
</dbReference>
<evidence type="ECO:0000313" key="4">
    <source>
        <dbReference type="Proteomes" id="UP000054567"/>
    </source>
</evidence>
<dbReference type="Pfam" id="PF00646">
    <property type="entry name" value="F-box"/>
    <property type="match status" value="1"/>
</dbReference>